<name>A0A9K3CSR3_9EUKA</name>
<gene>
    <name evidence="2" type="ORF">KIPB_002698</name>
    <name evidence="3" type="ORF">KIPB_007110</name>
</gene>
<evidence type="ECO:0000313" key="3">
    <source>
        <dbReference type="EMBL" id="GIQ85444.1"/>
    </source>
</evidence>
<organism evidence="2 4">
    <name type="scientific">Kipferlia bialata</name>
    <dbReference type="NCBI Taxonomy" id="797122"/>
    <lineage>
        <taxon>Eukaryota</taxon>
        <taxon>Metamonada</taxon>
        <taxon>Carpediemonas-like organisms</taxon>
        <taxon>Kipferlia</taxon>
    </lineage>
</organism>
<evidence type="ECO:0000313" key="2">
    <source>
        <dbReference type="EMBL" id="GIQ81698.1"/>
    </source>
</evidence>
<sequence>MVPKSPIALKDALGYPVIEVKKRRQIYHSMAGAPPVKPGDGRDTRGFHALVRELMVRLDAVVEELDPGPERQRQEAVSEALWAKINKTSRANLEGEALYRHQLMFCWASISQFVYWLQIDSPGSTPDGPPSDLEGVCSLTDKGVAALSALRIPPIPREGRQMKEYERIEFLTSEQRFSLLTAGLVVAQGPDHSTLHPTLGTYDMLLYAAQQDRSGLVAPEEVDLCMSRVDEARVLLHTLTHMGPEDTRERQRLAMRVLAVSSAMSTDPHPSLPPLRIEVTLARGVGANDSDPRDTPGLPALPPLPPACIQTSQTGGERDSSGPCPTSASVSVSVSVAQSVSQSPLSIDLASALSAAAALDPTSASPSPTARDL</sequence>
<dbReference type="AlphaFoldDB" id="A0A9K3CSR3"/>
<dbReference type="EMBL" id="BDIP01000469">
    <property type="protein sequence ID" value="GIQ81698.1"/>
    <property type="molecule type" value="Genomic_DNA"/>
</dbReference>
<keyword evidence="4" id="KW-1185">Reference proteome</keyword>
<evidence type="ECO:0000313" key="4">
    <source>
        <dbReference type="Proteomes" id="UP000265618"/>
    </source>
</evidence>
<accession>A0A9K3CSR3</accession>
<reference evidence="2" key="1">
    <citation type="submission" date="2016-10" db="EMBL/GenBank/DDBJ databases">
        <authorList>
            <person name="Tanifuji G."/>
            <person name="Kume K."/>
            <person name="Nakayama T."/>
            <person name="Takabayashi S."/>
            <person name="Hashimoto T."/>
        </authorList>
    </citation>
    <scope>NUCLEOTIDE SEQUENCE</scope>
    <source>
        <strain evidence="2">NY0173</strain>
    </source>
</reference>
<reference evidence="2 4" key="2">
    <citation type="journal article" date="2018" name="PLoS ONE">
        <title>The draft genome of Kipferlia bialata reveals reductive genome evolution in fornicate parasites.</title>
        <authorList>
            <person name="Tanifuji G."/>
            <person name="Takabayashi S."/>
            <person name="Kume K."/>
            <person name="Takagi M."/>
            <person name="Nakayama T."/>
            <person name="Kamikawa R."/>
            <person name="Inagaki Y."/>
            <person name="Hashimoto T."/>
        </authorList>
    </citation>
    <scope>NUCLEOTIDE SEQUENCE [LARGE SCALE GENOMIC DNA]</scope>
    <source>
        <strain evidence="2">NY0173</strain>
    </source>
</reference>
<comment type="caution">
    <text evidence="2">The sequence shown here is derived from an EMBL/GenBank/DDBJ whole genome shotgun (WGS) entry which is preliminary data.</text>
</comment>
<feature type="region of interest" description="Disordered" evidence="1">
    <location>
        <begin position="285"/>
        <end position="335"/>
    </location>
</feature>
<evidence type="ECO:0000256" key="1">
    <source>
        <dbReference type="SAM" id="MobiDB-lite"/>
    </source>
</evidence>
<proteinExistence type="predicted"/>
<protein>
    <submittedName>
        <fullName evidence="2">Uncharacterized protein</fullName>
    </submittedName>
</protein>
<dbReference type="Proteomes" id="UP000265618">
    <property type="component" value="Unassembled WGS sequence"/>
</dbReference>
<dbReference type="EMBL" id="BDIP01001944">
    <property type="protein sequence ID" value="GIQ85444.1"/>
    <property type="molecule type" value="Genomic_DNA"/>
</dbReference>